<proteinExistence type="predicted"/>
<protein>
    <submittedName>
        <fullName evidence="1">Uncharacterized protein</fullName>
    </submittedName>
</protein>
<evidence type="ECO:0000313" key="2">
    <source>
        <dbReference type="Proteomes" id="UP000263742"/>
    </source>
</evidence>
<name>A0A384ZWM6_9CAUD</name>
<organism evidence="1 2">
    <name type="scientific">Dickeya phage vB_DsoM_JA13</name>
    <dbReference type="NCBI Taxonomy" id="2283030"/>
    <lineage>
        <taxon>Viruses</taxon>
        <taxon>Duplodnaviria</taxon>
        <taxon>Heunggongvirae</taxon>
        <taxon>Uroviricota</taxon>
        <taxon>Caudoviricetes</taxon>
        <taxon>Salmondvirus</taxon>
        <taxon>Salmondvirus JA11</taxon>
    </lineage>
</organism>
<gene>
    <name evidence="1" type="ORF">JA13_239</name>
</gene>
<sequence>MDIQTILKYTPEQYKEKVTVALNNYAPIVEQFQEEIFTRLREVSNKPYITAASEYLFPVKNISIYMRYGAGRAGRYGHDTLCIANIEVPKRLEHKGFFTALIFSLIAECQQRKIILMVENPLERFFQDFLLRIGFICPNRNGLGIGTFHRPIDEGQISLYPFYNMDKEHAE</sequence>
<reference evidence="1 2" key="1">
    <citation type="journal article" date="2018" name="Front. Microbiol.">
        <title>Jumbo Bacteriophages Are Represented Within an Increasing Diversity of Environmental Viruses Infecting the Emerging Phytopathogen, Dickeya solani.</title>
        <authorList>
            <person name="Day A.W."/>
            <person name="Ahn J."/>
            <person name="Salmond G.P.C."/>
        </authorList>
    </citation>
    <scope>NUCLEOTIDE SEQUENCE [LARGE SCALE GENOMIC DNA]</scope>
</reference>
<dbReference type="EMBL" id="MH460460">
    <property type="protein sequence ID" value="AXG66642.1"/>
    <property type="molecule type" value="Genomic_DNA"/>
</dbReference>
<dbReference type="Proteomes" id="UP000263742">
    <property type="component" value="Segment"/>
</dbReference>
<accession>A0A384ZWM6</accession>
<evidence type="ECO:0000313" key="1">
    <source>
        <dbReference type="EMBL" id="AXG66642.1"/>
    </source>
</evidence>